<dbReference type="Gene3D" id="2.20.100.10">
    <property type="entry name" value="Thrombospondin type-1 (TSP1) repeat"/>
    <property type="match status" value="1"/>
</dbReference>
<dbReference type="PROSITE" id="PS50092">
    <property type="entry name" value="TSP1"/>
    <property type="match status" value="1"/>
</dbReference>
<dbReference type="EMBL" id="JAMKFB020000016">
    <property type="protein sequence ID" value="KAL0171334.1"/>
    <property type="molecule type" value="Genomic_DNA"/>
</dbReference>
<reference evidence="1 2" key="1">
    <citation type="submission" date="2024-05" db="EMBL/GenBank/DDBJ databases">
        <title>Genome sequencing and assembly of Indian major carp, Cirrhinus mrigala (Hamilton, 1822).</title>
        <authorList>
            <person name="Mohindra V."/>
            <person name="Chowdhury L.M."/>
            <person name="Lal K."/>
            <person name="Jena J.K."/>
        </authorList>
    </citation>
    <scope>NUCLEOTIDE SEQUENCE [LARGE SCALE GENOMIC DNA]</scope>
    <source>
        <strain evidence="1">CM1030</strain>
        <tissue evidence="1">Blood</tissue>
    </source>
</reference>
<dbReference type="Pfam" id="PF00090">
    <property type="entry name" value="TSP_1"/>
    <property type="match status" value="1"/>
</dbReference>
<dbReference type="AlphaFoldDB" id="A0ABD0PB71"/>
<sequence>TEVEKEMCADEVYPSSVPCVVPCPKDCALSLWTEWSSCSQTCSSKTAEGKQMRTRAILAYNAGE</sequence>
<dbReference type="InterPro" id="IPR000884">
    <property type="entry name" value="TSP1_rpt"/>
</dbReference>
<feature type="non-terminal residue" evidence="1">
    <location>
        <position position="1"/>
    </location>
</feature>
<proteinExistence type="predicted"/>
<dbReference type="Proteomes" id="UP001529510">
    <property type="component" value="Unassembled WGS sequence"/>
</dbReference>
<evidence type="ECO:0000313" key="1">
    <source>
        <dbReference type="EMBL" id="KAL0171334.1"/>
    </source>
</evidence>
<dbReference type="FunFam" id="2.20.100.10:FF:000014">
    <property type="entry name" value="Thrombospondin type 1 domain containing 7A"/>
    <property type="match status" value="1"/>
</dbReference>
<name>A0ABD0PB71_CIRMR</name>
<protein>
    <submittedName>
        <fullName evidence="1">Uncharacterized protein</fullName>
    </submittedName>
</protein>
<comment type="caution">
    <text evidence="1">The sequence shown here is derived from an EMBL/GenBank/DDBJ whole genome shotgun (WGS) entry which is preliminary data.</text>
</comment>
<feature type="non-terminal residue" evidence="1">
    <location>
        <position position="64"/>
    </location>
</feature>
<dbReference type="InterPro" id="IPR036383">
    <property type="entry name" value="TSP1_rpt_sf"/>
</dbReference>
<gene>
    <name evidence="1" type="ORF">M9458_031645</name>
</gene>
<dbReference type="SUPFAM" id="SSF82895">
    <property type="entry name" value="TSP-1 type 1 repeat"/>
    <property type="match status" value="1"/>
</dbReference>
<evidence type="ECO:0000313" key="2">
    <source>
        <dbReference type="Proteomes" id="UP001529510"/>
    </source>
</evidence>
<keyword evidence="2" id="KW-1185">Reference proteome</keyword>
<accession>A0ABD0PB71</accession>
<organism evidence="1 2">
    <name type="scientific">Cirrhinus mrigala</name>
    <name type="common">Mrigala</name>
    <dbReference type="NCBI Taxonomy" id="683832"/>
    <lineage>
        <taxon>Eukaryota</taxon>
        <taxon>Metazoa</taxon>
        <taxon>Chordata</taxon>
        <taxon>Craniata</taxon>
        <taxon>Vertebrata</taxon>
        <taxon>Euteleostomi</taxon>
        <taxon>Actinopterygii</taxon>
        <taxon>Neopterygii</taxon>
        <taxon>Teleostei</taxon>
        <taxon>Ostariophysi</taxon>
        <taxon>Cypriniformes</taxon>
        <taxon>Cyprinidae</taxon>
        <taxon>Labeoninae</taxon>
        <taxon>Labeonini</taxon>
        <taxon>Cirrhinus</taxon>
    </lineage>
</organism>